<keyword evidence="2" id="KW-1185">Reference proteome</keyword>
<comment type="caution">
    <text evidence="1">The sequence shown here is derived from an EMBL/GenBank/DDBJ whole genome shotgun (WGS) entry which is preliminary data.</text>
</comment>
<dbReference type="Proteomes" id="UP001499882">
    <property type="component" value="Unassembled WGS sequence"/>
</dbReference>
<organism evidence="1 2">
    <name type="scientific">Nocardioides endophyticus</name>
    <dbReference type="NCBI Taxonomy" id="1353775"/>
    <lineage>
        <taxon>Bacteria</taxon>
        <taxon>Bacillati</taxon>
        <taxon>Actinomycetota</taxon>
        <taxon>Actinomycetes</taxon>
        <taxon>Propionibacteriales</taxon>
        <taxon>Nocardioidaceae</taxon>
        <taxon>Nocardioides</taxon>
    </lineage>
</organism>
<evidence type="ECO:0000313" key="2">
    <source>
        <dbReference type="Proteomes" id="UP001499882"/>
    </source>
</evidence>
<gene>
    <name evidence="1" type="ORF">GCM10023350_16870</name>
</gene>
<sequence length="446" mass="47549">MSRDAMSPRGLNSSTQVTIGIVGARPFVGRVLELCRSQDAGRQRLLPSVYDRETDAPAATRRIASKVDVLLFAGPLPFDLAVQAGAIQTPATFVPVSGWALPTAILKARELGIDPELLSIDSASRQDVEEVFDAVGLRHDAVRVLDYASNLGSDQFLEFHAAGEATGQGGAITSIPSVAAELRRRKVPHVLMSPSQQTISQALNTAHLLGAGSAAEESRLVLAIVRLPSSAGAEHATALSAYERQGMRIAVHRALLEVAQEAGSVVVVRDELSFFVFLTLGSLKRLSDDLSRAPFVNVIRDATGLRVQVGIGLADTVAEAEAHAMTAVARSGRSRGFAAALVWPTGEVALLPTSAESRDVSHDRGDEDPSKALLRELVEALRAANEVGRVVDAQRVSELMNVSLRSARRALRSLVEAGYAWPLPPDPADRAGRPPIPYQLLEEKLG</sequence>
<accession>A0ABP8YN47</accession>
<name>A0ABP8YN47_9ACTN</name>
<protein>
    <recommendedName>
        <fullName evidence="3">Transcriptional regulator</fullName>
    </recommendedName>
</protein>
<proteinExistence type="predicted"/>
<evidence type="ECO:0008006" key="3">
    <source>
        <dbReference type="Google" id="ProtNLM"/>
    </source>
</evidence>
<dbReference type="EMBL" id="BAABKN010000010">
    <property type="protein sequence ID" value="GAA4733949.1"/>
    <property type="molecule type" value="Genomic_DNA"/>
</dbReference>
<reference evidence="2" key="1">
    <citation type="journal article" date="2019" name="Int. J. Syst. Evol. Microbiol.">
        <title>The Global Catalogue of Microorganisms (GCM) 10K type strain sequencing project: providing services to taxonomists for standard genome sequencing and annotation.</title>
        <authorList>
            <consortium name="The Broad Institute Genomics Platform"/>
            <consortium name="The Broad Institute Genome Sequencing Center for Infectious Disease"/>
            <person name="Wu L."/>
            <person name="Ma J."/>
        </authorList>
    </citation>
    <scope>NUCLEOTIDE SEQUENCE [LARGE SCALE GENOMIC DNA]</scope>
    <source>
        <strain evidence="2">JCM 18532</strain>
    </source>
</reference>
<evidence type="ECO:0000313" key="1">
    <source>
        <dbReference type="EMBL" id="GAA4733949.1"/>
    </source>
</evidence>